<dbReference type="EMBL" id="JAPFFF010000051">
    <property type="protein sequence ID" value="KAK8839524.1"/>
    <property type="molecule type" value="Genomic_DNA"/>
</dbReference>
<name>A0ABR2H010_9EUKA</name>
<reference evidence="1 2" key="1">
    <citation type="submission" date="2024-04" db="EMBL/GenBank/DDBJ databases">
        <title>Tritrichomonas musculus Genome.</title>
        <authorList>
            <person name="Alves-Ferreira E."/>
            <person name="Grigg M."/>
            <person name="Lorenzi H."/>
            <person name="Galac M."/>
        </authorList>
    </citation>
    <scope>NUCLEOTIDE SEQUENCE [LARGE SCALE GENOMIC DNA]</scope>
    <source>
        <strain evidence="1 2">EAF2021</strain>
    </source>
</reference>
<sequence length="1006" mass="115965">MLQEPNVQVIKINTQNEKNIKTTLMTYAIIQLPSNQSSINIYFDKNFSPSFQGLINHDVFKSNDEAFELISLNSNLLFFPNTNLEQITGKAIAGLIKKQTGIYLLLINDAVPIIFQDQEFFYQVKTFEVVPLNIVKKDSNEKFPKKYNVEGYFYSFSSNILSFQKHKKNKYYSYFHSIQKPFSRLQANVCPFIINGYIAKQNITNIFEILFVCRHSVPSKSNESGINQDGITLNQSEVEMVVSEKVNDGKKISFFTVTFGDMPFEYRIKDEKGKSLKTEEFDIPFRNSPNLILNLLGNQHERIKDDIYFIDASDKNNLNTQMRKTVSFLSGVFHAHYISVNFNIETPKKRLFTQIYTAFPAIKLRDQLILDDGNTYFLNDSNQIFYISSNIEFNAEFVSFLLICKAFASLAPEHPSTESDIFKLIAPFLPNFVDPTKKNDSSILNKLFAIRPDKNSNNTKEKDKETNFTAPENLERCVSLFPTATIVDPTNVDHQILNAANPISYFYRSPEKPIIISLTEICRITSIIFSPPRKNKTDLETNSFDIFPSTVSIFGGLCLNKMFPIVENLSISWNTETLFRIDSTDSSDEYYSTDFAYSKYGKVLFMSFHFKSPFKAFYVPNIQVFSNGKETSRIPKKIQNKTVSLKNVNNNDQFNFIQSELQRITNDESIPIFIFKDTNKIKDLIRLNTYFNTIPKKGEFEYHNFHNFSDVLKDRELKMMDLNYPFLSEKHTMETNLIKAYSPESTYIPILLVSGPPLFEYVIGRGRNITKLPIFEPKENVVIVKLVLLQSYNVNSIEIRCNHPLLLEFMNNHSKRFKFLPPGNEQELSLTDCQRVFDIKIVGNPISISFLGFRPNSNRFSYEIGVGITESSGEKDNDSTVSLKYKEAQGFFENSELVIKGDPKKFIGIRFKPPYGVLPRVLLFDDKFTLYFKCNPNAAFFFPEIVTCSKIKVFCQGTSNNQKFSFPVSLFEVLDKQNDENLTFQDIINKKPTQIVCSTNAQKRYF</sequence>
<dbReference type="Proteomes" id="UP001470230">
    <property type="component" value="Unassembled WGS sequence"/>
</dbReference>
<evidence type="ECO:0000313" key="1">
    <source>
        <dbReference type="EMBL" id="KAK8839524.1"/>
    </source>
</evidence>
<keyword evidence="2" id="KW-1185">Reference proteome</keyword>
<organism evidence="1 2">
    <name type="scientific">Tritrichomonas musculus</name>
    <dbReference type="NCBI Taxonomy" id="1915356"/>
    <lineage>
        <taxon>Eukaryota</taxon>
        <taxon>Metamonada</taxon>
        <taxon>Parabasalia</taxon>
        <taxon>Tritrichomonadida</taxon>
        <taxon>Tritrichomonadidae</taxon>
        <taxon>Tritrichomonas</taxon>
    </lineage>
</organism>
<protein>
    <submittedName>
        <fullName evidence="1">Uncharacterized protein</fullName>
    </submittedName>
</protein>
<comment type="caution">
    <text evidence="1">The sequence shown here is derived from an EMBL/GenBank/DDBJ whole genome shotgun (WGS) entry which is preliminary data.</text>
</comment>
<proteinExistence type="predicted"/>
<gene>
    <name evidence="1" type="ORF">M9Y10_031883</name>
</gene>
<evidence type="ECO:0000313" key="2">
    <source>
        <dbReference type="Proteomes" id="UP001470230"/>
    </source>
</evidence>
<accession>A0ABR2H010</accession>